<feature type="transmembrane region" description="Helical" evidence="5">
    <location>
        <begin position="110"/>
        <end position="132"/>
    </location>
</feature>
<feature type="transmembrane region" description="Helical" evidence="5">
    <location>
        <begin position="367"/>
        <end position="386"/>
    </location>
</feature>
<evidence type="ECO:0000313" key="8">
    <source>
        <dbReference type="Proteomes" id="UP000031890"/>
    </source>
</evidence>
<dbReference type="OrthoDB" id="9109650at2"/>
<feature type="domain" description="Major facilitator superfamily (MFS) profile" evidence="6">
    <location>
        <begin position="19"/>
        <end position="422"/>
    </location>
</feature>
<feature type="transmembrane region" description="Helical" evidence="5">
    <location>
        <begin position="144"/>
        <end position="165"/>
    </location>
</feature>
<dbReference type="SUPFAM" id="SSF103473">
    <property type="entry name" value="MFS general substrate transporter"/>
    <property type="match status" value="1"/>
</dbReference>
<evidence type="ECO:0000313" key="7">
    <source>
        <dbReference type="EMBL" id="AJI79601.1"/>
    </source>
</evidence>
<dbReference type="PANTHER" id="PTHR23508:SF10">
    <property type="entry name" value="CARBOXYLIC ACID TRANSPORTER PROTEIN HOMOLOG"/>
    <property type="match status" value="1"/>
</dbReference>
<dbReference type="PROSITE" id="PS00217">
    <property type="entry name" value="SUGAR_TRANSPORT_2"/>
    <property type="match status" value="1"/>
</dbReference>
<dbReference type="InterPro" id="IPR036259">
    <property type="entry name" value="MFS_trans_sf"/>
</dbReference>
<dbReference type="GO" id="GO:0005886">
    <property type="term" value="C:plasma membrane"/>
    <property type="evidence" value="ECO:0007669"/>
    <property type="project" value="UniProtKB-SubCell"/>
</dbReference>
<keyword evidence="2 5" id="KW-0812">Transmembrane</keyword>
<evidence type="ECO:0000256" key="5">
    <source>
        <dbReference type="SAM" id="Phobius"/>
    </source>
</evidence>
<dbReference type="InterPro" id="IPR005829">
    <property type="entry name" value="Sugar_transporter_CS"/>
</dbReference>
<dbReference type="Pfam" id="PF07690">
    <property type="entry name" value="MFS_1"/>
    <property type="match status" value="1"/>
</dbReference>
<evidence type="ECO:0000259" key="6">
    <source>
        <dbReference type="PROSITE" id="PS50850"/>
    </source>
</evidence>
<evidence type="ECO:0000256" key="4">
    <source>
        <dbReference type="ARBA" id="ARBA00023136"/>
    </source>
</evidence>
<feature type="transmembrane region" description="Helical" evidence="5">
    <location>
        <begin position="239"/>
        <end position="259"/>
    </location>
</feature>
<feature type="transmembrane region" description="Helical" evidence="5">
    <location>
        <begin position="85"/>
        <end position="104"/>
    </location>
</feature>
<feature type="transmembrane region" description="Helical" evidence="5">
    <location>
        <begin position="171"/>
        <end position="190"/>
    </location>
</feature>
<dbReference type="AlphaFoldDB" id="A0A0B6F6H5"/>
<dbReference type="Proteomes" id="UP000031890">
    <property type="component" value="Chromosome"/>
</dbReference>
<dbReference type="InterPro" id="IPR020846">
    <property type="entry name" value="MFS_dom"/>
</dbReference>
<dbReference type="HOGENOM" id="CLU_001265_46_4_11"/>
<sequence length="434" mass="45036">MDIRELIDHSPMSARQWFIIAIALYLNALDGYDMVAMAFGAGSVAQDFALSDSALGWLLSSALIGIGLGSLFLAPLADRLGRTKLITVSLIIDLAGLVLTALAPTFGLLILFRLITGIGVGGVLVCVTVLVSEYSNTRFRGLAVAIYASGYGLGASFCGVIASSFDTWQPIFWVGAALTVLALVLTIAAVPESADFLAARGRMDKVRSIAAALGLRGDVSVRPRTEHTTSYKELVSPQFLRTSIKLWLAFSLIMFAFNFTSQWTPKLLTAEGLTAQQGILGGIMLSFGGAIGAVVYGLFTTRIDARPLLIAFCVVSSGVLVGFIYSSSAPSLMFALGVGVGLTLNACISGLYTVAPEAYPSALRTTGTGAAIGIARVGATLAPILAGYLLESGWTPTGLYTLAGVTALLAAVSLIGVRAYTGSATATAPQPVAA</sequence>
<reference evidence="7 8" key="1">
    <citation type="journal article" date="2015" name="Genome Announc.">
        <title>Complete Genome Sequence and Annotation of Corynebacterium singulare DSM 44357, Isolated from a Human Semen Specimen.</title>
        <authorList>
            <person name="Merten M."/>
            <person name="Brinkrolf K."/>
            <person name="Albersmeier A."/>
            <person name="Kutter Y."/>
            <person name="Ruckert C."/>
            <person name="Tauch A."/>
        </authorList>
    </citation>
    <scope>NUCLEOTIDE SEQUENCE [LARGE SCALE GENOMIC DNA]</scope>
    <source>
        <strain evidence="7">IBS B52218</strain>
    </source>
</reference>
<feature type="transmembrane region" description="Helical" evidence="5">
    <location>
        <begin position="398"/>
        <end position="417"/>
    </location>
</feature>
<dbReference type="PROSITE" id="PS50850">
    <property type="entry name" value="MFS"/>
    <property type="match status" value="1"/>
</dbReference>
<dbReference type="InterPro" id="IPR011701">
    <property type="entry name" value="MFS"/>
</dbReference>
<evidence type="ECO:0000256" key="1">
    <source>
        <dbReference type="ARBA" id="ARBA00004651"/>
    </source>
</evidence>
<keyword evidence="4 5" id="KW-0472">Membrane</keyword>
<evidence type="ECO:0000256" key="3">
    <source>
        <dbReference type="ARBA" id="ARBA00022989"/>
    </source>
</evidence>
<proteinExistence type="predicted"/>
<protein>
    <submittedName>
        <fullName evidence="7">Arabinose efflux permease family protein</fullName>
    </submittedName>
</protein>
<feature type="transmembrane region" description="Helical" evidence="5">
    <location>
        <begin position="17"/>
        <end position="42"/>
    </location>
</feature>
<dbReference type="RefSeq" id="WP_042531989.1">
    <property type="nucleotide sequence ID" value="NZ_CP010827.1"/>
</dbReference>
<dbReference type="EMBL" id="CP010827">
    <property type="protein sequence ID" value="AJI79601.1"/>
    <property type="molecule type" value="Genomic_DNA"/>
</dbReference>
<feature type="transmembrane region" description="Helical" evidence="5">
    <location>
        <begin position="54"/>
        <end position="73"/>
    </location>
</feature>
<comment type="subcellular location">
    <subcellularLocation>
        <location evidence="1">Cell membrane</location>
        <topology evidence="1">Multi-pass membrane protein</topology>
    </subcellularLocation>
</comment>
<organism evidence="7 8">
    <name type="scientific">Corynebacterium singulare</name>
    <dbReference type="NCBI Taxonomy" id="161899"/>
    <lineage>
        <taxon>Bacteria</taxon>
        <taxon>Bacillati</taxon>
        <taxon>Actinomycetota</taxon>
        <taxon>Actinomycetes</taxon>
        <taxon>Mycobacteriales</taxon>
        <taxon>Corynebacteriaceae</taxon>
        <taxon>Corynebacterium</taxon>
    </lineage>
</organism>
<accession>A0A0B6F6H5</accession>
<dbReference type="KEGG" id="csx:CSING_10445"/>
<feature type="transmembrane region" description="Helical" evidence="5">
    <location>
        <begin position="308"/>
        <end position="326"/>
    </location>
</feature>
<dbReference type="PANTHER" id="PTHR23508">
    <property type="entry name" value="CARBOXYLIC ACID TRANSPORTER PROTEIN HOMOLOG"/>
    <property type="match status" value="1"/>
</dbReference>
<keyword evidence="3 5" id="KW-1133">Transmembrane helix</keyword>
<evidence type="ECO:0000256" key="2">
    <source>
        <dbReference type="ARBA" id="ARBA00022692"/>
    </source>
</evidence>
<gene>
    <name evidence="7" type="ORF">CSING_10445</name>
</gene>
<dbReference type="STRING" id="161899.CSING_10445"/>
<dbReference type="GO" id="GO:0046943">
    <property type="term" value="F:carboxylic acid transmembrane transporter activity"/>
    <property type="evidence" value="ECO:0007669"/>
    <property type="project" value="TreeGrafter"/>
</dbReference>
<feature type="transmembrane region" description="Helical" evidence="5">
    <location>
        <begin position="332"/>
        <end position="355"/>
    </location>
</feature>
<name>A0A0B6F6H5_9CORY</name>
<feature type="transmembrane region" description="Helical" evidence="5">
    <location>
        <begin position="279"/>
        <end position="299"/>
    </location>
</feature>
<dbReference type="Gene3D" id="1.20.1250.20">
    <property type="entry name" value="MFS general substrate transporter like domains"/>
    <property type="match status" value="1"/>
</dbReference>